<dbReference type="AlphaFoldDB" id="A0A512AK66"/>
<dbReference type="OrthoDB" id="9800684at2"/>
<reference evidence="2 3" key="1">
    <citation type="submission" date="2019-07" db="EMBL/GenBank/DDBJ databases">
        <title>Whole genome shotgun sequence of Novosphingobium sediminis NBRC 106119.</title>
        <authorList>
            <person name="Hosoyama A."/>
            <person name="Uohara A."/>
            <person name="Ohji S."/>
            <person name="Ichikawa N."/>
        </authorList>
    </citation>
    <scope>NUCLEOTIDE SEQUENCE [LARGE SCALE GENOMIC DNA]</scope>
    <source>
        <strain evidence="2 3">NBRC 106119</strain>
    </source>
</reference>
<evidence type="ECO:0000313" key="3">
    <source>
        <dbReference type="Proteomes" id="UP000321464"/>
    </source>
</evidence>
<keyword evidence="3" id="KW-1185">Reference proteome</keyword>
<dbReference type="Gene3D" id="3.10.450.50">
    <property type="match status" value="1"/>
</dbReference>
<dbReference type="EMBL" id="BJYR01000012">
    <property type="protein sequence ID" value="GEO00047.1"/>
    <property type="molecule type" value="Genomic_DNA"/>
</dbReference>
<organism evidence="2 3">
    <name type="scientific">Novosphingobium sediminis</name>
    <dbReference type="NCBI Taxonomy" id="707214"/>
    <lineage>
        <taxon>Bacteria</taxon>
        <taxon>Pseudomonadati</taxon>
        <taxon>Pseudomonadota</taxon>
        <taxon>Alphaproteobacteria</taxon>
        <taxon>Sphingomonadales</taxon>
        <taxon>Sphingomonadaceae</taxon>
        <taxon>Novosphingobium</taxon>
    </lineage>
</organism>
<gene>
    <name evidence="2" type="ORF">NSE01_18790</name>
</gene>
<sequence>MTNPIEAAESASNALTAQGRILESIDQYYADNCVFIEPDGASRTSKDAERAHLEGFFASLKSFESATLHGQAVGDNFSASEWTFKMTAGDGSPIIWHETLVRTWQDGKIVSEKYYTQA</sequence>
<name>A0A512AK66_9SPHN</name>
<dbReference type="InterPro" id="IPR037401">
    <property type="entry name" value="SnoaL-like"/>
</dbReference>
<feature type="domain" description="SnoaL-like" evidence="1">
    <location>
        <begin position="22"/>
        <end position="111"/>
    </location>
</feature>
<dbReference type="InterPro" id="IPR032710">
    <property type="entry name" value="NTF2-like_dom_sf"/>
</dbReference>
<dbReference type="Pfam" id="PF12680">
    <property type="entry name" value="SnoaL_2"/>
    <property type="match status" value="1"/>
</dbReference>
<comment type="caution">
    <text evidence="2">The sequence shown here is derived from an EMBL/GenBank/DDBJ whole genome shotgun (WGS) entry which is preliminary data.</text>
</comment>
<dbReference type="SUPFAM" id="SSF54427">
    <property type="entry name" value="NTF2-like"/>
    <property type="match status" value="1"/>
</dbReference>
<protein>
    <recommendedName>
        <fullName evidence="1">SnoaL-like domain-containing protein</fullName>
    </recommendedName>
</protein>
<accession>A0A512AK66</accession>
<proteinExistence type="predicted"/>
<dbReference type="RefSeq" id="WP_066649008.1">
    <property type="nucleotide sequence ID" value="NZ_BJYR01000012.1"/>
</dbReference>
<evidence type="ECO:0000259" key="1">
    <source>
        <dbReference type="Pfam" id="PF12680"/>
    </source>
</evidence>
<dbReference type="Proteomes" id="UP000321464">
    <property type="component" value="Unassembled WGS sequence"/>
</dbReference>
<evidence type="ECO:0000313" key="2">
    <source>
        <dbReference type="EMBL" id="GEO00047.1"/>
    </source>
</evidence>